<dbReference type="Gene3D" id="3.40.1410.10">
    <property type="entry name" value="Chorismate lyase-like"/>
    <property type="match status" value="1"/>
</dbReference>
<keyword evidence="2 5" id="KW-0831">Ubiquinone biosynthesis</keyword>
<evidence type="ECO:0000256" key="2">
    <source>
        <dbReference type="ARBA" id="ARBA00022688"/>
    </source>
</evidence>
<dbReference type="EMBL" id="JABAIM010000003">
    <property type="protein sequence ID" value="NLR76269.1"/>
    <property type="molecule type" value="Genomic_DNA"/>
</dbReference>
<comment type="catalytic activity">
    <reaction evidence="5">
        <text>chorismate = 4-hydroxybenzoate + pyruvate</text>
        <dbReference type="Rhea" id="RHEA:16505"/>
        <dbReference type="ChEBI" id="CHEBI:15361"/>
        <dbReference type="ChEBI" id="CHEBI:17879"/>
        <dbReference type="ChEBI" id="CHEBI:29748"/>
        <dbReference type="EC" id="4.1.3.40"/>
    </reaction>
</comment>
<dbReference type="GO" id="GO:0042866">
    <property type="term" value="P:pyruvate biosynthetic process"/>
    <property type="evidence" value="ECO:0007669"/>
    <property type="project" value="UniProtKB-UniRule"/>
</dbReference>
<proteinExistence type="inferred from homology"/>
<evidence type="ECO:0000313" key="7">
    <source>
        <dbReference type="Proteomes" id="UP000587991"/>
    </source>
</evidence>
<dbReference type="Proteomes" id="UP000587991">
    <property type="component" value="Unassembled WGS sequence"/>
</dbReference>
<comment type="pathway">
    <text evidence="5">Cofactor biosynthesis; ubiquinone biosynthesis.</text>
</comment>
<keyword evidence="7" id="KW-1185">Reference proteome</keyword>
<dbReference type="HAMAP" id="MF_01632">
    <property type="entry name" value="UbiC"/>
    <property type="match status" value="1"/>
</dbReference>
<dbReference type="GO" id="GO:0005829">
    <property type="term" value="C:cytosol"/>
    <property type="evidence" value="ECO:0007669"/>
    <property type="project" value="TreeGrafter"/>
</dbReference>
<dbReference type="InterPro" id="IPR007440">
    <property type="entry name" value="Chorismate--pyruvate_lyase"/>
</dbReference>
<feature type="binding site" evidence="5">
    <location>
        <position position="77"/>
    </location>
    <ligand>
        <name>substrate</name>
    </ligand>
</feature>
<evidence type="ECO:0000256" key="1">
    <source>
        <dbReference type="ARBA" id="ARBA00022490"/>
    </source>
</evidence>
<sequence>MHNPCLHAPDGDGWSQTLPRIDRVQQQWLSAPGSLTWRLRSLSSRFAVRHVVSTVGMPHADEFHAVGLLRRLRTLVRDVTLTLDGQPVVIGHSIAPLAAIRGSWQPVLHLGNRPLAEVLFTDPRVSRQALCYRQISARHPLHRQAERAVGQRCGTLWARRSVFLLRGAPLMVTEVFLPTLWERLHVEY</sequence>
<comment type="subcellular location">
    <subcellularLocation>
        <location evidence="5">Cytoplasm</location>
    </subcellularLocation>
</comment>
<gene>
    <name evidence="5" type="primary">ubiC</name>
    <name evidence="6" type="ORF">HF682_13975</name>
</gene>
<dbReference type="RefSeq" id="WP_168877933.1">
    <property type="nucleotide sequence ID" value="NZ_JABAIM010000003.1"/>
</dbReference>
<dbReference type="InterPro" id="IPR028978">
    <property type="entry name" value="Chorismate_lyase_/UTRA_dom_sf"/>
</dbReference>
<keyword evidence="1 5" id="KW-0963">Cytoplasm</keyword>
<dbReference type="Pfam" id="PF04345">
    <property type="entry name" value="Chor_lyase"/>
    <property type="match status" value="1"/>
</dbReference>
<dbReference type="EC" id="4.1.3.40" evidence="5"/>
<feature type="binding site" evidence="5">
    <location>
        <position position="115"/>
    </location>
    <ligand>
        <name>substrate</name>
    </ligand>
</feature>
<comment type="caution">
    <text evidence="6">The sequence shown here is derived from an EMBL/GenBank/DDBJ whole genome shotgun (WGS) entry which is preliminary data.</text>
</comment>
<reference evidence="6 7" key="1">
    <citation type="submission" date="2020-04" db="EMBL/GenBank/DDBJ databases">
        <title>Draft genome of Leeia sp. IMCC25680.</title>
        <authorList>
            <person name="Song J."/>
            <person name="Cho J.-C."/>
        </authorList>
    </citation>
    <scope>NUCLEOTIDE SEQUENCE [LARGE SCALE GENOMIC DNA]</scope>
    <source>
        <strain evidence="6 7">IMCC25680</strain>
    </source>
</reference>
<comment type="caution">
    <text evidence="5">Lacks conserved residue(s) required for the propagation of feature annotation.</text>
</comment>
<accession>A0A847SGC5</accession>
<evidence type="ECO:0000256" key="3">
    <source>
        <dbReference type="ARBA" id="ARBA00023239"/>
    </source>
</evidence>
<organism evidence="6 7">
    <name type="scientific">Leeia aquatica</name>
    <dbReference type="NCBI Taxonomy" id="2725557"/>
    <lineage>
        <taxon>Bacteria</taxon>
        <taxon>Pseudomonadati</taxon>
        <taxon>Pseudomonadota</taxon>
        <taxon>Betaproteobacteria</taxon>
        <taxon>Neisseriales</taxon>
        <taxon>Leeiaceae</taxon>
        <taxon>Leeia</taxon>
    </lineage>
</organism>
<comment type="function">
    <text evidence="5">Removes the pyruvyl group from chorismate, with concomitant aromatization of the ring, to provide 4-hydroxybenzoate (4HB) for the ubiquinone pathway.</text>
</comment>
<dbReference type="PANTHER" id="PTHR38683">
    <property type="entry name" value="CHORISMATE PYRUVATE-LYASE"/>
    <property type="match status" value="1"/>
</dbReference>
<feature type="binding site" evidence="5">
    <location>
        <position position="174"/>
    </location>
    <ligand>
        <name>substrate</name>
    </ligand>
</feature>
<dbReference type="SUPFAM" id="SSF64288">
    <property type="entry name" value="Chorismate lyase-like"/>
    <property type="match status" value="1"/>
</dbReference>
<keyword evidence="4 5" id="KW-0670">Pyruvate</keyword>
<evidence type="ECO:0000256" key="5">
    <source>
        <dbReference type="HAMAP-Rule" id="MF_01632"/>
    </source>
</evidence>
<name>A0A847SGC5_9NEIS</name>
<dbReference type="AlphaFoldDB" id="A0A847SGC5"/>
<evidence type="ECO:0000313" key="6">
    <source>
        <dbReference type="EMBL" id="NLR76269.1"/>
    </source>
</evidence>
<dbReference type="PANTHER" id="PTHR38683:SF1">
    <property type="entry name" value="CHORISMATE PYRUVATE-LYASE"/>
    <property type="match status" value="1"/>
</dbReference>
<keyword evidence="3 5" id="KW-0456">Lyase</keyword>
<evidence type="ECO:0000256" key="4">
    <source>
        <dbReference type="ARBA" id="ARBA00023317"/>
    </source>
</evidence>
<dbReference type="GO" id="GO:0006744">
    <property type="term" value="P:ubiquinone biosynthetic process"/>
    <property type="evidence" value="ECO:0007669"/>
    <property type="project" value="UniProtKB-UniRule"/>
</dbReference>
<comment type="similarity">
    <text evidence="5">Belongs to the UbiC family.</text>
</comment>
<dbReference type="GO" id="GO:0008813">
    <property type="term" value="F:chorismate lyase activity"/>
    <property type="evidence" value="ECO:0007669"/>
    <property type="project" value="UniProtKB-UniRule"/>
</dbReference>
<protein>
    <recommendedName>
        <fullName evidence="5">Probable chorismate pyruvate-lyase</fullName>
        <shortName evidence="5">CL</shortName>
        <shortName evidence="5">CPL</shortName>
        <ecNumber evidence="5">4.1.3.40</ecNumber>
    </recommendedName>
</protein>
<dbReference type="UniPathway" id="UPA00232"/>